<keyword evidence="3" id="KW-1185">Reference proteome</keyword>
<dbReference type="Proteomes" id="UP000604046">
    <property type="component" value="Unassembled WGS sequence"/>
</dbReference>
<dbReference type="AlphaFoldDB" id="A0A812UDJ7"/>
<reference evidence="2" key="1">
    <citation type="submission" date="2021-02" db="EMBL/GenBank/DDBJ databases">
        <authorList>
            <person name="Dougan E. K."/>
            <person name="Rhodes N."/>
            <person name="Thang M."/>
            <person name="Chan C."/>
        </authorList>
    </citation>
    <scope>NUCLEOTIDE SEQUENCE</scope>
</reference>
<name>A0A812UDJ7_9DINO</name>
<dbReference type="OrthoDB" id="413432at2759"/>
<sequence>MLAVHVSSVTTGQEICVISAGRDWSVHELSVKLASQQQVLLHTLTFLKGSRVLEKLELLRDLLDAEEDTLELQLLRRSWVVTVVDGRDEGSKEEGESAGSSTASLREVDVEAYPECLLAEFGVKIAEKLGFEPAIRPELALAGRTLAWDYEKNESLANLGIQPGTRVRVVGTADLALVCKGRPALQSRRSEFLESDAALCLMDQCQAGTLLRIFAQDKPSSSGPLEVLHPGHASSCDGLWRLPGLLSDSEASRIIVGSMHLGMAPMAVDDFAGTRRYQRLVVRDEVLAQELWLRAKPLVEEALAEQSKRPLGFACVQGDWELEGLNSCFRVNSYGPEGFLKPHRDAPFSPDVNVRSLCTLLIPLSSAGRTRFFHPVQPKMDYRGMTLKEELDARGGLAAGFHASDIFLSVGSGLLFGQSLLHEGIPADADHHKALLRTDVLVRRKPPIPGVLLTPAERKDQTAALQLFREAQHCDLREQPSNDLYERALSYRYFHPSADAAESLEALAKPLEPDSEDQPLLPSLLLERFPHFAIPELDLLNGAVAAFKLPKEKPESQRCQGYGAKEAAEPAQNAAQGTAQSTAQSTAKHLRVAAMYALHLLGHHAYGENRNLYTVNFDPQLQKVTALPLEELLLAAFDARPCHGAVYNVMPREGSVEKDFEAAVDRTHMALQHGCTHTGQDLLAGLKSEAFATEYDIDFDLRVGEEELDLQSFTDSVRLRYKEDFAREWPAPASATPDWQRYLTRLLSDEAGVPGLDLVATAIGERCQSLDDEGTTYEEEDHITVQASPMNHLVFDFSRHKLVVQAQPHAQSQGKPYDPEALWLELLEQWKASSQKPPANCVLGVAGRCGKGQSSRLTFVKDTAETVAVYVDHKASRCLARGDLQLLAARRCVQWSDMDGTTKSWMVARDEFQALASFMASPGFVFERYEVSLAALARKGSSFHHAGEQNGVTSVLTVQVEHAGLALSDHTSTVLCGVTADQLTGAAMVWTIYHGLSAL</sequence>
<dbReference type="Gene3D" id="2.60.120.620">
    <property type="entry name" value="q2cbj1_9rhob like domain"/>
    <property type="match status" value="1"/>
</dbReference>
<feature type="compositionally biased region" description="Low complexity" evidence="1">
    <location>
        <begin position="563"/>
        <end position="582"/>
    </location>
</feature>
<accession>A0A812UDJ7</accession>
<evidence type="ECO:0000313" key="3">
    <source>
        <dbReference type="Proteomes" id="UP000604046"/>
    </source>
</evidence>
<evidence type="ECO:0000256" key="1">
    <source>
        <dbReference type="SAM" id="MobiDB-lite"/>
    </source>
</evidence>
<gene>
    <name evidence="2" type="ORF">SNAT2548_LOCUS32481</name>
</gene>
<comment type="caution">
    <text evidence="2">The sequence shown here is derived from an EMBL/GenBank/DDBJ whole genome shotgun (WGS) entry which is preliminary data.</text>
</comment>
<evidence type="ECO:0000313" key="2">
    <source>
        <dbReference type="EMBL" id="CAE7570566.1"/>
    </source>
</evidence>
<dbReference type="EMBL" id="CAJNDS010002712">
    <property type="protein sequence ID" value="CAE7570566.1"/>
    <property type="molecule type" value="Genomic_DNA"/>
</dbReference>
<proteinExistence type="predicted"/>
<organism evidence="2 3">
    <name type="scientific">Symbiodinium natans</name>
    <dbReference type="NCBI Taxonomy" id="878477"/>
    <lineage>
        <taxon>Eukaryota</taxon>
        <taxon>Sar</taxon>
        <taxon>Alveolata</taxon>
        <taxon>Dinophyceae</taxon>
        <taxon>Suessiales</taxon>
        <taxon>Symbiodiniaceae</taxon>
        <taxon>Symbiodinium</taxon>
    </lineage>
</organism>
<protein>
    <submittedName>
        <fullName evidence="2">Uncharacterized protein</fullName>
    </submittedName>
</protein>
<feature type="region of interest" description="Disordered" evidence="1">
    <location>
        <begin position="555"/>
        <end position="582"/>
    </location>
</feature>